<dbReference type="HOGENOM" id="CLU_085719_0_0_0"/>
<organism evidence="2 3">
    <name type="scientific">Blastopirellula marina DSM 3645</name>
    <dbReference type="NCBI Taxonomy" id="314230"/>
    <lineage>
        <taxon>Bacteria</taxon>
        <taxon>Pseudomonadati</taxon>
        <taxon>Planctomycetota</taxon>
        <taxon>Planctomycetia</taxon>
        <taxon>Pirellulales</taxon>
        <taxon>Pirellulaceae</taxon>
        <taxon>Blastopirellula</taxon>
    </lineage>
</organism>
<gene>
    <name evidence="2" type="ORF">DSM3645_23651</name>
</gene>
<dbReference type="EMBL" id="AANZ01000005">
    <property type="protein sequence ID" value="EAQ81440.1"/>
    <property type="molecule type" value="Genomic_DNA"/>
</dbReference>
<feature type="repeat" description="TPR" evidence="1">
    <location>
        <begin position="189"/>
        <end position="222"/>
    </location>
</feature>
<dbReference type="STRING" id="314230.DSM3645_23651"/>
<dbReference type="Proteomes" id="UP000004358">
    <property type="component" value="Unassembled WGS sequence"/>
</dbReference>
<dbReference type="Gene3D" id="1.25.40.10">
    <property type="entry name" value="Tetratricopeptide repeat domain"/>
    <property type="match status" value="1"/>
</dbReference>
<dbReference type="eggNOG" id="COG0457">
    <property type="taxonomic scope" value="Bacteria"/>
</dbReference>
<reference evidence="2 3" key="1">
    <citation type="submission" date="2006-02" db="EMBL/GenBank/DDBJ databases">
        <authorList>
            <person name="Amann R."/>
            <person name="Ferriera S."/>
            <person name="Johnson J."/>
            <person name="Kravitz S."/>
            <person name="Halpern A."/>
            <person name="Remington K."/>
            <person name="Beeson K."/>
            <person name="Tran B."/>
            <person name="Rogers Y.-H."/>
            <person name="Friedman R."/>
            <person name="Venter J.C."/>
        </authorList>
    </citation>
    <scope>NUCLEOTIDE SEQUENCE [LARGE SCALE GENOMIC DNA]</scope>
    <source>
        <strain evidence="2 3">DSM 3645</strain>
    </source>
</reference>
<dbReference type="AlphaFoldDB" id="A3ZQG4"/>
<evidence type="ECO:0000313" key="2">
    <source>
        <dbReference type="EMBL" id="EAQ81440.1"/>
    </source>
</evidence>
<name>A3ZQG4_9BACT</name>
<dbReference type="SMART" id="SM00028">
    <property type="entry name" value="TPR"/>
    <property type="match status" value="2"/>
</dbReference>
<sequence length="239" mass="27322">MFDERVKSPVAAILLMVSPVTDQSERAPVLLQTYRQYLQRENTAAFIRDVARQYQIGTLERLAESSTPDIRRAAMLSLCFLADFGSNATVGRALCDIDRGVRLIAENGIRNLWVRAGSTLQRRQLERVAGHLRATSWHDAVIDATTLIHHAPWYAEAHYFRGEAYFRRQVWELAARDNHQALEINPYHFPAAICLAQCNLHQGETILALENFRRALRLNPNLDAVRSQVGYLERQLEQN</sequence>
<dbReference type="PROSITE" id="PS50005">
    <property type="entry name" value="TPR"/>
    <property type="match status" value="2"/>
</dbReference>
<keyword evidence="1" id="KW-0802">TPR repeat</keyword>
<comment type="caution">
    <text evidence="2">The sequence shown here is derived from an EMBL/GenBank/DDBJ whole genome shotgun (WGS) entry which is preliminary data.</text>
</comment>
<proteinExistence type="predicted"/>
<evidence type="ECO:0000256" key="1">
    <source>
        <dbReference type="PROSITE-ProRule" id="PRU00339"/>
    </source>
</evidence>
<dbReference type="InterPro" id="IPR019734">
    <property type="entry name" value="TPR_rpt"/>
</dbReference>
<evidence type="ECO:0000313" key="3">
    <source>
        <dbReference type="Proteomes" id="UP000004358"/>
    </source>
</evidence>
<feature type="repeat" description="TPR" evidence="1">
    <location>
        <begin position="155"/>
        <end position="188"/>
    </location>
</feature>
<accession>A3ZQG4</accession>
<dbReference type="InterPro" id="IPR011990">
    <property type="entry name" value="TPR-like_helical_dom_sf"/>
</dbReference>
<dbReference type="SUPFAM" id="SSF48452">
    <property type="entry name" value="TPR-like"/>
    <property type="match status" value="1"/>
</dbReference>
<protein>
    <submittedName>
        <fullName evidence="2">TrfA protein-like</fullName>
    </submittedName>
</protein>